<organism evidence="1">
    <name type="scientific">mine drainage metagenome</name>
    <dbReference type="NCBI Taxonomy" id="410659"/>
    <lineage>
        <taxon>unclassified sequences</taxon>
        <taxon>metagenomes</taxon>
        <taxon>ecological metagenomes</taxon>
    </lineage>
</organism>
<evidence type="ECO:0008006" key="2">
    <source>
        <dbReference type="Google" id="ProtNLM"/>
    </source>
</evidence>
<dbReference type="AlphaFoldDB" id="E6PI89"/>
<sequence length="264" mass="29110">MLKLRSLRALAALTLLVWPIRASSLQLGLEVTPGKLEVSIPRGMTYNIPITIHNSGLNSTHVQATMVDFTVNQAGSYVFTKVGSRPNSLMRWASIRPREFNIQPNTSQQVQLTIQVPSNHALSGEYAGIVFFQTRPERKPGQTVAFSERIAAKIYETIPDTVHIDGAVVRMASYANPLGRIYHVLFQNTGNAHVYIRGQLIVQTTSGKIVDRVAIPSNQLVERGGMRLLELQGKRLPPGEYEAIATIDYNGKTDTAGGIKFSVR</sequence>
<name>E6PI89_9ZZZZ</name>
<evidence type="ECO:0000313" key="1">
    <source>
        <dbReference type="EMBL" id="CBH76179.1"/>
    </source>
</evidence>
<comment type="caution">
    <text evidence="1">The sequence shown here is derived from an EMBL/GenBank/DDBJ whole genome shotgun (WGS) entry which is preliminary data.</text>
</comment>
<protein>
    <recommendedName>
        <fullName evidence="2">Pili assembly chaperone N-terminal domain-containing protein</fullName>
    </recommendedName>
</protein>
<accession>E6PI89</accession>
<proteinExistence type="predicted"/>
<gene>
    <name evidence="1" type="ORF">CARN1_0659</name>
</gene>
<reference evidence="1" key="1">
    <citation type="submission" date="2009-10" db="EMBL/GenBank/DDBJ databases">
        <title>Diversity of trophic interactions inside an arsenic-rich microbial ecosystem.</title>
        <authorList>
            <person name="Bertin P.N."/>
            <person name="Heinrich-Salmeron A."/>
            <person name="Pelletier E."/>
            <person name="Goulhen-Chollet F."/>
            <person name="Arsene-Ploetze F."/>
            <person name="Gallien S."/>
            <person name="Calteau A."/>
            <person name="Vallenet D."/>
            <person name="Casiot C."/>
            <person name="Chane-Woon-Ming B."/>
            <person name="Giloteaux L."/>
            <person name="Barakat M."/>
            <person name="Bonnefoy V."/>
            <person name="Bruneel O."/>
            <person name="Chandler M."/>
            <person name="Cleiss J."/>
            <person name="Duran R."/>
            <person name="Elbaz-Poulichet F."/>
            <person name="Fonknechten N."/>
            <person name="Lauga B."/>
            <person name="Mornico D."/>
            <person name="Ortet P."/>
            <person name="Schaeffer C."/>
            <person name="Siguier P."/>
            <person name="Alexander Thil Smith A."/>
            <person name="Van Dorsselaer A."/>
            <person name="Weissenbach J."/>
            <person name="Medigue C."/>
            <person name="Le Paslier D."/>
        </authorList>
    </citation>
    <scope>NUCLEOTIDE SEQUENCE</scope>
</reference>
<dbReference type="EMBL" id="CABL01000019">
    <property type="protein sequence ID" value="CBH76179.1"/>
    <property type="molecule type" value="Genomic_DNA"/>
</dbReference>